<dbReference type="PANTHER" id="PTHR12112">
    <property type="entry name" value="BNIP - RELATED"/>
    <property type="match status" value="1"/>
</dbReference>
<dbReference type="GO" id="GO:0005737">
    <property type="term" value="C:cytoplasm"/>
    <property type="evidence" value="ECO:0007669"/>
    <property type="project" value="InterPro"/>
</dbReference>
<evidence type="ECO:0000256" key="3">
    <source>
        <dbReference type="ARBA" id="ARBA00022723"/>
    </source>
</evidence>
<keyword evidence="3" id="KW-0479">Metal-binding</keyword>
<evidence type="ECO:0000313" key="8">
    <source>
        <dbReference type="Proteomes" id="UP001487740"/>
    </source>
</evidence>
<reference evidence="7 8" key="1">
    <citation type="submission" date="2023-03" db="EMBL/GenBank/DDBJ databases">
        <title>High-quality genome of Scylla paramamosain provides insights in environmental adaptation.</title>
        <authorList>
            <person name="Zhang L."/>
        </authorList>
    </citation>
    <scope>NUCLEOTIDE SEQUENCE [LARGE SCALE GENOMIC DNA]</scope>
    <source>
        <strain evidence="7">LZ_2023a</strain>
        <tissue evidence="7">Muscle</tissue>
    </source>
</reference>
<dbReference type="InterPro" id="IPR038763">
    <property type="entry name" value="DHH_sf"/>
</dbReference>
<keyword evidence="4" id="KW-0378">Hydrolase</keyword>
<dbReference type="AlphaFoldDB" id="A0AAW0U0U8"/>
<keyword evidence="5" id="KW-0464">Manganese</keyword>
<name>A0AAW0U0U8_SCYPA</name>
<dbReference type="Gene3D" id="3.90.1640.10">
    <property type="entry name" value="inorganic pyrophosphatase (n-terminal core)"/>
    <property type="match status" value="1"/>
</dbReference>
<evidence type="ECO:0000259" key="6">
    <source>
        <dbReference type="SMART" id="SM01131"/>
    </source>
</evidence>
<evidence type="ECO:0000256" key="2">
    <source>
        <dbReference type="ARBA" id="ARBA00010331"/>
    </source>
</evidence>
<dbReference type="GO" id="GO:0004309">
    <property type="term" value="F:exopolyphosphatase activity"/>
    <property type="evidence" value="ECO:0007669"/>
    <property type="project" value="TreeGrafter"/>
</dbReference>
<dbReference type="InterPro" id="IPR001667">
    <property type="entry name" value="DDH_dom"/>
</dbReference>
<dbReference type="Gene3D" id="3.10.310.20">
    <property type="entry name" value="DHHA2 domain"/>
    <property type="match status" value="1"/>
</dbReference>
<evidence type="ECO:0000256" key="4">
    <source>
        <dbReference type="ARBA" id="ARBA00022801"/>
    </source>
</evidence>
<dbReference type="PANTHER" id="PTHR12112:SF39">
    <property type="entry name" value="EG:152A3.5 PROTEIN (FBGN0003116_PN PROTEIN)"/>
    <property type="match status" value="1"/>
</dbReference>
<dbReference type="InterPro" id="IPR038222">
    <property type="entry name" value="DHHA2_dom_sf"/>
</dbReference>
<dbReference type="GO" id="GO:0046872">
    <property type="term" value="F:metal ion binding"/>
    <property type="evidence" value="ECO:0007669"/>
    <property type="project" value="UniProtKB-KW"/>
</dbReference>
<feature type="domain" description="DHHA2" evidence="6">
    <location>
        <begin position="227"/>
        <end position="371"/>
    </location>
</feature>
<comment type="caution">
    <text evidence="7">The sequence shown here is derived from an EMBL/GenBank/DDBJ whole genome shotgun (WGS) entry which is preliminary data.</text>
</comment>
<protein>
    <recommendedName>
        <fullName evidence="6">DHHA2 domain-containing protein</fullName>
    </recommendedName>
</protein>
<proteinExistence type="inferred from homology"/>
<sequence>MPSRKHCSRKNADQSGMSVSARWPALHVVLGNESCDLDSAVSAIVYAFLLHSLQNGEEAVGVVPVLNIPASEYPLKTEVTHWLQKHGILQNSLIFRDEVNLSRLQDGGSLRVTLVDHHVLPPADAYLESSVVGVLDHRPLDPNAPTNERVTMIVEPVGSCCTLVAEQVMAKNPALLDPVTASLLYGTIILDTVNLNPAAKRVTPKDIEVASQLARLMSPPPSSLEVFQELTEAKADVSGLTCDQLLRKDVKVATGGGLCVGVASVPLRVTDFLGRSEGGRCLAEHLATQGYQMLLVLGITITQETVTRDLAVYCPDTHLREQVTSALVEGQGGVLQLAPQECDGVESCVAFRQGNVGASRKVVMPILKAWLATRTS</sequence>
<evidence type="ECO:0000256" key="1">
    <source>
        <dbReference type="ARBA" id="ARBA00001936"/>
    </source>
</evidence>
<dbReference type="InterPro" id="IPR004097">
    <property type="entry name" value="DHHA2"/>
</dbReference>
<gene>
    <name evidence="7" type="ORF">O3P69_006770</name>
</gene>
<dbReference type="Pfam" id="PF02833">
    <property type="entry name" value="DHHA2"/>
    <property type="match status" value="1"/>
</dbReference>
<comment type="cofactor">
    <cofactor evidence="1">
        <name>Mn(2+)</name>
        <dbReference type="ChEBI" id="CHEBI:29035"/>
    </cofactor>
</comment>
<evidence type="ECO:0000313" key="7">
    <source>
        <dbReference type="EMBL" id="KAK8393658.1"/>
    </source>
</evidence>
<accession>A0AAW0U0U8</accession>
<dbReference type="EMBL" id="JARAKH010000020">
    <property type="protein sequence ID" value="KAK8393658.1"/>
    <property type="molecule type" value="Genomic_DNA"/>
</dbReference>
<comment type="similarity">
    <text evidence="2">Belongs to the PPase class C family. Prune subfamily.</text>
</comment>
<dbReference type="SUPFAM" id="SSF64182">
    <property type="entry name" value="DHH phosphoesterases"/>
    <property type="match status" value="1"/>
</dbReference>
<dbReference type="SMART" id="SM01131">
    <property type="entry name" value="DHHA2"/>
    <property type="match status" value="1"/>
</dbReference>
<keyword evidence="8" id="KW-1185">Reference proteome</keyword>
<organism evidence="7 8">
    <name type="scientific">Scylla paramamosain</name>
    <name type="common">Mud crab</name>
    <dbReference type="NCBI Taxonomy" id="85552"/>
    <lineage>
        <taxon>Eukaryota</taxon>
        <taxon>Metazoa</taxon>
        <taxon>Ecdysozoa</taxon>
        <taxon>Arthropoda</taxon>
        <taxon>Crustacea</taxon>
        <taxon>Multicrustacea</taxon>
        <taxon>Malacostraca</taxon>
        <taxon>Eumalacostraca</taxon>
        <taxon>Eucarida</taxon>
        <taxon>Decapoda</taxon>
        <taxon>Pleocyemata</taxon>
        <taxon>Brachyura</taxon>
        <taxon>Eubrachyura</taxon>
        <taxon>Portunoidea</taxon>
        <taxon>Portunidae</taxon>
        <taxon>Portuninae</taxon>
        <taxon>Scylla</taxon>
    </lineage>
</organism>
<dbReference type="Pfam" id="PF01368">
    <property type="entry name" value="DHH"/>
    <property type="match status" value="1"/>
</dbReference>
<dbReference type="Proteomes" id="UP001487740">
    <property type="component" value="Unassembled WGS sequence"/>
</dbReference>
<evidence type="ECO:0000256" key="5">
    <source>
        <dbReference type="ARBA" id="ARBA00023211"/>
    </source>
</evidence>